<dbReference type="PANTHER" id="PTHR40037">
    <property type="entry name" value="PHOSPHOESTERASE YJCG-RELATED"/>
    <property type="match status" value="1"/>
</dbReference>
<dbReference type="Pfam" id="PF13563">
    <property type="entry name" value="2_5_RNA_ligase2"/>
    <property type="match status" value="1"/>
</dbReference>
<protein>
    <recommendedName>
        <fullName evidence="3">2'-5' RNA ligase</fullName>
    </recommendedName>
</protein>
<accession>B2GM26</accession>
<name>B2GM26_KOCRD</name>
<dbReference type="eggNOG" id="COG1514">
    <property type="taxonomic scope" value="Bacteria"/>
</dbReference>
<reference evidence="1 2" key="1">
    <citation type="journal article" date="2008" name="J. Bacteriol.">
        <title>Complete genome sequence of the soil actinomycete Kocuria rhizophila.</title>
        <authorList>
            <person name="Takarada H."/>
            <person name="Sekine M."/>
            <person name="Kosugi H."/>
            <person name="Matsuo Y."/>
            <person name="Fujisawa T."/>
            <person name="Omata S."/>
            <person name="Kishi E."/>
            <person name="Shimizu A."/>
            <person name="Tsukatani N."/>
            <person name="Tanikawa S."/>
            <person name="Fujita N."/>
            <person name="Harayama S."/>
        </authorList>
    </citation>
    <scope>NUCLEOTIDE SEQUENCE [LARGE SCALE GENOMIC DNA]</scope>
    <source>
        <strain evidence="2">ATCC 9341 / DSM 348 / NBRC 103217 / DC2201</strain>
    </source>
</reference>
<dbReference type="STRING" id="378753.KRH_17950"/>
<dbReference type="InterPro" id="IPR009097">
    <property type="entry name" value="Cyclic_Pdiesterase"/>
</dbReference>
<keyword evidence="2" id="KW-1185">Reference proteome</keyword>
<organism evidence="1 2">
    <name type="scientific">Kocuria rhizophila (strain ATCC 9341 / DSM 348 / NBRC 103217 / DC2201)</name>
    <dbReference type="NCBI Taxonomy" id="378753"/>
    <lineage>
        <taxon>Bacteria</taxon>
        <taxon>Bacillati</taxon>
        <taxon>Actinomycetota</taxon>
        <taxon>Actinomycetes</taxon>
        <taxon>Micrococcales</taxon>
        <taxon>Micrococcaceae</taxon>
        <taxon>Kocuria</taxon>
    </lineage>
</organism>
<dbReference type="Gene3D" id="3.90.1140.10">
    <property type="entry name" value="Cyclic phosphodiesterase"/>
    <property type="match status" value="1"/>
</dbReference>
<dbReference type="SUPFAM" id="SSF55144">
    <property type="entry name" value="LigT-like"/>
    <property type="match status" value="1"/>
</dbReference>
<dbReference type="Proteomes" id="UP000008838">
    <property type="component" value="Chromosome"/>
</dbReference>
<evidence type="ECO:0000313" key="2">
    <source>
        <dbReference type="Proteomes" id="UP000008838"/>
    </source>
</evidence>
<evidence type="ECO:0008006" key="3">
    <source>
        <dbReference type="Google" id="ProtNLM"/>
    </source>
</evidence>
<dbReference type="InterPro" id="IPR050580">
    <property type="entry name" value="2H_phosphoesterase_YjcG-like"/>
</dbReference>
<dbReference type="PANTHER" id="PTHR40037:SF1">
    <property type="entry name" value="PHOSPHOESTERASE SAOUHSC_00951-RELATED"/>
    <property type="match status" value="1"/>
</dbReference>
<gene>
    <name evidence="1" type="ordered locus">KRH_17950</name>
</gene>
<evidence type="ECO:0000313" key="1">
    <source>
        <dbReference type="EMBL" id="BAG30142.1"/>
    </source>
</evidence>
<dbReference type="AlphaFoldDB" id="B2GM26"/>
<dbReference type="EMBL" id="AP009152">
    <property type="protein sequence ID" value="BAG30142.1"/>
    <property type="molecule type" value="Genomic_DNA"/>
</dbReference>
<sequence>MVHAGVVLRLPEPTGRELQDWRASFEDQSADAVAPHITLMITELDRPWDQLADRVRQALAEQDPFHVEINGTGTFRPLTPVVYLRIERGREQCTALHAALARHGLVSVSPFDYHPHVTLAHGTDDAALDRAQEMLRTYRAGFLVDRVHLYEGDAQGHWHPRQSLALGARTANEHGAH</sequence>
<proteinExistence type="predicted"/>
<dbReference type="KEGG" id="krh:KRH_17950"/>
<dbReference type="HOGENOM" id="CLU_104553_0_0_11"/>